<proteinExistence type="predicted"/>
<dbReference type="RefSeq" id="WP_196032918.1">
    <property type="nucleotide sequence ID" value="NZ_JAHYQZ010000002.1"/>
</dbReference>
<comment type="caution">
    <text evidence="2">The sequence shown here is derived from an EMBL/GenBank/DDBJ whole genome shotgun (WGS) entry which is preliminary data.</text>
</comment>
<sequence>MKKITLLLALFLSVTSISAYADSVKAIVENNESVTSNVQQNQISNQSLEADSLTLDEPEFVNSYCILTSDSTYTVLPKETGIVGPHKNKTTSLLGKIGKIADAASAIGGLGSAVGLSANSSKTVLSGVKASMTAMSVSDVADAASALTGAVGMDIIFSGKASSFNYKKNGQDIRILIKAENNEYDPHSLYRLVKFSTTKKERRIQWLQIDSGVIDEDAKNKGYIPFHAEKYGKQSYLLTIPSSCVEKGEYGIVFMGVESVQHIPVATFSIS</sequence>
<evidence type="ECO:0000313" key="3">
    <source>
        <dbReference type="Proteomes" id="UP001181239"/>
    </source>
</evidence>
<protein>
    <submittedName>
        <fullName evidence="2">Uncharacterized protein</fullName>
    </submittedName>
</protein>
<dbReference type="EMBL" id="JAWDET010000006">
    <property type="protein sequence ID" value="MDU0241730.1"/>
    <property type="molecule type" value="Genomic_DNA"/>
</dbReference>
<keyword evidence="1" id="KW-0732">Signal</keyword>
<feature type="chain" id="PRO_5042235517" evidence="1">
    <location>
        <begin position="22"/>
        <end position="271"/>
    </location>
</feature>
<name>A0AAE4L731_PHOVU</name>
<reference evidence="2" key="1">
    <citation type="submission" date="2023-10" db="EMBL/GenBank/DDBJ databases">
        <title>Genome of Potential pathogenic bacteria in Crohn's disease.</title>
        <authorList>
            <person name="Rodriguez-Palacios A."/>
        </authorList>
    </citation>
    <scope>NUCLEOTIDE SEQUENCE</scope>
    <source>
        <strain evidence="2">CavFT-hAR11</strain>
    </source>
</reference>
<organism evidence="2 3">
    <name type="scientific">Phocaeicola vulgatus</name>
    <name type="common">Bacteroides vulgatus</name>
    <dbReference type="NCBI Taxonomy" id="821"/>
    <lineage>
        <taxon>Bacteria</taxon>
        <taxon>Pseudomonadati</taxon>
        <taxon>Bacteroidota</taxon>
        <taxon>Bacteroidia</taxon>
        <taxon>Bacteroidales</taxon>
        <taxon>Bacteroidaceae</taxon>
        <taxon>Phocaeicola</taxon>
    </lineage>
</organism>
<evidence type="ECO:0000256" key="1">
    <source>
        <dbReference type="SAM" id="SignalP"/>
    </source>
</evidence>
<evidence type="ECO:0000313" key="2">
    <source>
        <dbReference type="EMBL" id="MDU0241730.1"/>
    </source>
</evidence>
<dbReference type="AlphaFoldDB" id="A0AAE4L731"/>
<dbReference type="Proteomes" id="UP001181239">
    <property type="component" value="Unassembled WGS sequence"/>
</dbReference>
<gene>
    <name evidence="2" type="ORF">RVH43_14120</name>
</gene>
<feature type="signal peptide" evidence="1">
    <location>
        <begin position="1"/>
        <end position="21"/>
    </location>
</feature>
<accession>A0AAE4L731</accession>